<protein>
    <submittedName>
        <fullName evidence="1">Uncharacterized protein</fullName>
    </submittedName>
</protein>
<comment type="caution">
    <text evidence="1">The sequence shown here is derived from an EMBL/GenBank/DDBJ whole genome shotgun (WGS) entry which is preliminary data.</text>
</comment>
<evidence type="ECO:0000313" key="1">
    <source>
        <dbReference type="EMBL" id="KAH7959567.1"/>
    </source>
</evidence>
<name>A0ACB8D553_DERSI</name>
<keyword evidence="2" id="KW-1185">Reference proteome</keyword>
<reference evidence="1" key="1">
    <citation type="submission" date="2020-05" db="EMBL/GenBank/DDBJ databases">
        <title>Large-scale comparative analyses of tick genomes elucidate their genetic diversity and vector capacities.</title>
        <authorList>
            <person name="Jia N."/>
            <person name="Wang J."/>
            <person name="Shi W."/>
            <person name="Du L."/>
            <person name="Sun Y."/>
            <person name="Zhan W."/>
            <person name="Jiang J."/>
            <person name="Wang Q."/>
            <person name="Zhang B."/>
            <person name="Ji P."/>
            <person name="Sakyi L.B."/>
            <person name="Cui X."/>
            <person name="Yuan T."/>
            <person name="Jiang B."/>
            <person name="Yang W."/>
            <person name="Lam T.T.-Y."/>
            <person name="Chang Q."/>
            <person name="Ding S."/>
            <person name="Wang X."/>
            <person name="Zhu J."/>
            <person name="Ruan X."/>
            <person name="Zhao L."/>
            <person name="Wei J."/>
            <person name="Que T."/>
            <person name="Du C."/>
            <person name="Cheng J."/>
            <person name="Dai P."/>
            <person name="Han X."/>
            <person name="Huang E."/>
            <person name="Gao Y."/>
            <person name="Liu J."/>
            <person name="Shao H."/>
            <person name="Ye R."/>
            <person name="Li L."/>
            <person name="Wei W."/>
            <person name="Wang X."/>
            <person name="Wang C."/>
            <person name="Yang T."/>
            <person name="Huo Q."/>
            <person name="Li W."/>
            <person name="Guo W."/>
            <person name="Chen H."/>
            <person name="Zhou L."/>
            <person name="Ni X."/>
            <person name="Tian J."/>
            <person name="Zhou Y."/>
            <person name="Sheng Y."/>
            <person name="Liu T."/>
            <person name="Pan Y."/>
            <person name="Xia L."/>
            <person name="Li J."/>
            <person name="Zhao F."/>
            <person name="Cao W."/>
        </authorList>
    </citation>
    <scope>NUCLEOTIDE SEQUENCE</scope>
    <source>
        <strain evidence="1">Dsil-2018</strain>
    </source>
</reference>
<organism evidence="1 2">
    <name type="scientific">Dermacentor silvarum</name>
    <name type="common">Tick</name>
    <dbReference type="NCBI Taxonomy" id="543639"/>
    <lineage>
        <taxon>Eukaryota</taxon>
        <taxon>Metazoa</taxon>
        <taxon>Ecdysozoa</taxon>
        <taxon>Arthropoda</taxon>
        <taxon>Chelicerata</taxon>
        <taxon>Arachnida</taxon>
        <taxon>Acari</taxon>
        <taxon>Parasitiformes</taxon>
        <taxon>Ixodida</taxon>
        <taxon>Ixodoidea</taxon>
        <taxon>Ixodidae</taxon>
        <taxon>Rhipicephalinae</taxon>
        <taxon>Dermacentor</taxon>
    </lineage>
</organism>
<proteinExistence type="predicted"/>
<dbReference type="Proteomes" id="UP000821865">
    <property type="component" value="Chromosome 3"/>
</dbReference>
<accession>A0ACB8D553</accession>
<sequence length="174" mass="19466">MGGVRDDQKLQRALEVLTRCFSSKCVSDFPVCGTRKEALLKGVVPRSEIKVKPLAQAIDGGAIKTGAKTARRRGIKIMADWVPFELRTVTLDRKTGLSCRRKQFPVVLASAVTVQLLRGGVRERRYYPQKLVCVTFSRCTNVNRVYLLTNVKGDQIFYHAKENVTATYRMSLGG</sequence>
<dbReference type="EMBL" id="CM023472">
    <property type="protein sequence ID" value="KAH7959567.1"/>
    <property type="molecule type" value="Genomic_DNA"/>
</dbReference>
<evidence type="ECO:0000313" key="2">
    <source>
        <dbReference type="Proteomes" id="UP000821865"/>
    </source>
</evidence>
<gene>
    <name evidence="1" type="ORF">HPB49_011917</name>
</gene>